<accession>A0ABV5P525</accession>
<feature type="domain" description="STAS" evidence="3">
    <location>
        <begin position="1"/>
        <end position="98"/>
    </location>
</feature>
<dbReference type="PROSITE" id="PS50801">
    <property type="entry name" value="STAS"/>
    <property type="match status" value="1"/>
</dbReference>
<proteinExistence type="inferred from homology"/>
<protein>
    <recommendedName>
        <fullName evidence="2">Anti-sigma factor antagonist</fullName>
    </recommendedName>
</protein>
<organism evidence="4 5">
    <name type="scientific">Nonomuraea salmonea</name>
    <dbReference type="NCBI Taxonomy" id="46181"/>
    <lineage>
        <taxon>Bacteria</taxon>
        <taxon>Bacillati</taxon>
        <taxon>Actinomycetota</taxon>
        <taxon>Actinomycetes</taxon>
        <taxon>Streptosporangiales</taxon>
        <taxon>Streptosporangiaceae</taxon>
        <taxon>Nonomuraea</taxon>
    </lineage>
</organism>
<dbReference type="CDD" id="cd07043">
    <property type="entry name" value="STAS_anti-anti-sigma_factors"/>
    <property type="match status" value="1"/>
</dbReference>
<reference evidence="4 5" key="1">
    <citation type="submission" date="2024-09" db="EMBL/GenBank/DDBJ databases">
        <authorList>
            <person name="Sun Q."/>
            <person name="Mori K."/>
        </authorList>
    </citation>
    <scope>NUCLEOTIDE SEQUENCE [LARGE SCALE GENOMIC DNA]</scope>
    <source>
        <strain evidence="4 5">JCM 3324</strain>
    </source>
</reference>
<comment type="caution">
    <text evidence="4">The sequence shown here is derived from an EMBL/GenBank/DDBJ whole genome shotgun (WGS) entry which is preliminary data.</text>
</comment>
<dbReference type="InterPro" id="IPR036513">
    <property type="entry name" value="STAS_dom_sf"/>
</dbReference>
<gene>
    <name evidence="4" type="ORF">ACFFR3_50005</name>
</gene>
<evidence type="ECO:0000259" key="3">
    <source>
        <dbReference type="PROSITE" id="PS50801"/>
    </source>
</evidence>
<comment type="similarity">
    <text evidence="1 2">Belongs to the anti-sigma-factor antagonist family.</text>
</comment>
<keyword evidence="5" id="KW-1185">Reference proteome</keyword>
<evidence type="ECO:0000313" key="4">
    <source>
        <dbReference type="EMBL" id="MFB9477686.1"/>
    </source>
</evidence>
<sequence length="114" mass="12052">MLISASGEVDITNAARLETYVRRRMLSGRPVVLDLTLLTFMDSNGLRVIERLHAACAETGSTFHLAGVRGIPARLLQITGLWDVLDIHAGAADAVSAAQAGRLTAQPWASGAAN</sequence>
<name>A0ABV5P525_9ACTN</name>
<dbReference type="PANTHER" id="PTHR33495">
    <property type="entry name" value="ANTI-SIGMA FACTOR ANTAGONIST TM_1081-RELATED-RELATED"/>
    <property type="match status" value="1"/>
</dbReference>
<dbReference type="Gene3D" id="3.30.750.24">
    <property type="entry name" value="STAS domain"/>
    <property type="match status" value="1"/>
</dbReference>
<dbReference type="PANTHER" id="PTHR33495:SF2">
    <property type="entry name" value="ANTI-SIGMA FACTOR ANTAGONIST TM_1081-RELATED"/>
    <property type="match status" value="1"/>
</dbReference>
<evidence type="ECO:0000256" key="2">
    <source>
        <dbReference type="RuleBase" id="RU003749"/>
    </source>
</evidence>
<dbReference type="InterPro" id="IPR002645">
    <property type="entry name" value="STAS_dom"/>
</dbReference>
<dbReference type="Pfam" id="PF01740">
    <property type="entry name" value="STAS"/>
    <property type="match status" value="1"/>
</dbReference>
<dbReference type="RefSeq" id="WP_345385268.1">
    <property type="nucleotide sequence ID" value="NZ_BAAAXS010000001.1"/>
</dbReference>
<dbReference type="Proteomes" id="UP001589568">
    <property type="component" value="Unassembled WGS sequence"/>
</dbReference>
<dbReference type="EMBL" id="JBHMCF010000066">
    <property type="protein sequence ID" value="MFB9477686.1"/>
    <property type="molecule type" value="Genomic_DNA"/>
</dbReference>
<evidence type="ECO:0000313" key="5">
    <source>
        <dbReference type="Proteomes" id="UP001589568"/>
    </source>
</evidence>
<dbReference type="NCBIfam" id="TIGR00377">
    <property type="entry name" value="ant_ant_sig"/>
    <property type="match status" value="1"/>
</dbReference>
<dbReference type="InterPro" id="IPR003658">
    <property type="entry name" value="Anti-sigma_ant"/>
</dbReference>
<evidence type="ECO:0000256" key="1">
    <source>
        <dbReference type="ARBA" id="ARBA00009013"/>
    </source>
</evidence>
<dbReference type="SUPFAM" id="SSF52091">
    <property type="entry name" value="SpoIIaa-like"/>
    <property type="match status" value="1"/>
</dbReference>